<keyword evidence="2" id="KW-1185">Reference proteome</keyword>
<comment type="caution">
    <text evidence="1">The sequence shown here is derived from an EMBL/GenBank/DDBJ whole genome shotgun (WGS) entry which is preliminary data.</text>
</comment>
<protein>
    <submittedName>
        <fullName evidence="1">Uncharacterized protein</fullName>
    </submittedName>
</protein>
<accession>I9SUG9</accession>
<dbReference type="HOGENOM" id="CLU_3164837_0_0_10"/>
<gene>
    <name evidence="1" type="ORF">HMPREF1071_03217</name>
</gene>
<name>I9SUG9_9BACE</name>
<proteinExistence type="predicted"/>
<evidence type="ECO:0000313" key="2">
    <source>
        <dbReference type="Proteomes" id="UP000005150"/>
    </source>
</evidence>
<dbReference type="EMBL" id="AGXV01000038">
    <property type="protein sequence ID" value="EIY59738.1"/>
    <property type="molecule type" value="Genomic_DNA"/>
</dbReference>
<evidence type="ECO:0000313" key="1">
    <source>
        <dbReference type="EMBL" id="EIY59738.1"/>
    </source>
</evidence>
<reference evidence="1 2" key="1">
    <citation type="submission" date="2012-02" db="EMBL/GenBank/DDBJ databases">
        <title>The Genome Sequence of Bacteroides salyersiae CL02T12C01.</title>
        <authorList>
            <consortium name="The Broad Institute Genome Sequencing Platform"/>
            <person name="Earl A."/>
            <person name="Ward D."/>
            <person name="Feldgarden M."/>
            <person name="Gevers D."/>
            <person name="Zitomersky N.L."/>
            <person name="Coyne M.J."/>
            <person name="Comstock L.E."/>
            <person name="Young S.K."/>
            <person name="Zeng Q."/>
            <person name="Gargeya S."/>
            <person name="Fitzgerald M."/>
            <person name="Haas B."/>
            <person name="Abouelleil A."/>
            <person name="Alvarado L."/>
            <person name="Arachchi H.M."/>
            <person name="Berlin A."/>
            <person name="Chapman S.B."/>
            <person name="Gearin G."/>
            <person name="Goldberg J."/>
            <person name="Griggs A."/>
            <person name="Gujja S."/>
            <person name="Hansen M."/>
            <person name="Heiman D."/>
            <person name="Howarth C."/>
            <person name="Larimer J."/>
            <person name="Lui A."/>
            <person name="MacDonald P.J.P."/>
            <person name="McCowen C."/>
            <person name="Montmayeur A."/>
            <person name="Murphy C."/>
            <person name="Neiman D."/>
            <person name="Pearson M."/>
            <person name="Priest M."/>
            <person name="Roberts A."/>
            <person name="Saif S."/>
            <person name="Shea T."/>
            <person name="Sisk P."/>
            <person name="Stolte C."/>
            <person name="Sykes S."/>
            <person name="Wortman J."/>
            <person name="Nusbaum C."/>
            <person name="Birren B."/>
        </authorList>
    </citation>
    <scope>NUCLEOTIDE SEQUENCE [LARGE SCALE GENOMIC DNA]</scope>
    <source>
        <strain evidence="1 2">CL02T12C01</strain>
    </source>
</reference>
<organism evidence="1 2">
    <name type="scientific">Bacteroides salyersiae CL02T12C01</name>
    <dbReference type="NCBI Taxonomy" id="997887"/>
    <lineage>
        <taxon>Bacteria</taxon>
        <taxon>Pseudomonadati</taxon>
        <taxon>Bacteroidota</taxon>
        <taxon>Bacteroidia</taxon>
        <taxon>Bacteroidales</taxon>
        <taxon>Bacteroidaceae</taxon>
        <taxon>Bacteroides</taxon>
    </lineage>
</organism>
<dbReference type="Proteomes" id="UP000005150">
    <property type="component" value="Unassembled WGS sequence"/>
</dbReference>
<sequence length="47" mass="5359">MQTYHLFFTGLILPKAYYCGIRVDRNFPEVVNLISIGKVSLEPEQSA</sequence>
<dbReference type="AlphaFoldDB" id="I9SUG9"/>